<keyword evidence="12 13" id="KW-1035">Host cytoplasm</keyword>
<evidence type="ECO:0000256" key="1">
    <source>
        <dbReference type="ARBA" id="ARBA00004328"/>
    </source>
</evidence>
<comment type="function">
    <text evidence="13">Counteracts the innate antiviral activity of host APOBEC3F and APOBEC3G. Forms a complex with host APOBEC3F and APOBEC3G thus preventing the entry of these lethally hypermutating enzymes into progeny virions. Recruits an active E3 ubiquitin ligase complex composed of elongin BC, CUL5, and RBX2 to induce polyubiquitination of APOBEC3G and APOBEC3F. In turn, they are directed to the 26S proteasome for degradation. Vif interaction with APOBEC3G also blocks its cytidine deaminase activity in a proteasome-independent manner, suggesting a dual inhibitory mechanism. May interact directly with APOBEC3G mRNA in order to inhibit its translation. Seems to play a role in viral morphology by affecting the stability of the viral nucleoprotein core. Finally, Vif also contributes to the G2 cell cycle arrest observed in HIV infected cells.</text>
</comment>
<evidence type="ECO:0000256" key="12">
    <source>
        <dbReference type="ARBA" id="ARBA00023200"/>
    </source>
</evidence>
<keyword evidence="5 13" id="KW-0597">Phosphoprotein</keyword>
<comment type="subcellular location">
    <subcellularLocation>
        <location evidence="2 13">Host cell membrane</location>
        <topology evidence="2 13">Peripheral membrane protein</topology>
        <orientation evidence="2 13">Cytoplasmic side</orientation>
    </subcellularLocation>
    <subcellularLocation>
        <location evidence="13">Host cytoplasm</location>
    </subcellularLocation>
    <subcellularLocation>
        <location evidence="1 13">Virion</location>
    </subcellularLocation>
    <text evidence="13">In the cytoplasm, seems to colocalize with intermediate filament vimentin. A fraction is associated with the cytoplasmic side of cellular membranes, presumably via the interaction with Pr55Gag precursor. Incorporated in virions at a ratio of approximately 7 to 20 molecules per virion.</text>
</comment>
<keyword evidence="9 13" id="KW-0946">Virion</keyword>
<comment type="PTM">
    <text evidence="13">Highly phosphorylated on serine and threonine residues.</text>
</comment>
<evidence type="ECO:0000256" key="9">
    <source>
        <dbReference type="ARBA" id="ARBA00022844"/>
    </source>
</evidence>
<keyword evidence="6 13" id="KW-0945">Host-virus interaction</keyword>
<feature type="region of interest" description="Interaction with host APOBEC3F; F1-box" evidence="13">
    <location>
        <begin position="14"/>
        <end position="17"/>
    </location>
</feature>
<evidence type="ECO:0000256" key="4">
    <source>
        <dbReference type="ARBA" id="ARBA00022511"/>
    </source>
</evidence>
<keyword evidence="8 13" id="KW-0832">Ubl conjugation</keyword>
<feature type="modified residue" description="Phosphothreonine; by host MAP4K1" evidence="13">
    <location>
        <position position="96"/>
    </location>
</feature>
<dbReference type="GO" id="GO:0044423">
    <property type="term" value="C:virion component"/>
    <property type="evidence" value="ECO:0007669"/>
    <property type="project" value="UniProtKB-UniRule"/>
</dbReference>
<protein>
    <recommendedName>
        <fullName evidence="13">Virion infectivity factor</fullName>
        <shortName evidence="13">Vif</shortName>
    </recommendedName>
    <alternativeName>
        <fullName evidence="13">SOR protein</fullName>
    </alternativeName>
    <component>
        <recommendedName>
            <fullName evidence="13">p17</fullName>
        </recommendedName>
    </component>
    <component>
        <recommendedName>
            <fullName evidence="13">p7</fullName>
        </recommendedName>
    </component>
</protein>
<dbReference type="PRINTS" id="PR00349">
    <property type="entry name" value="VIRIONINFFCT"/>
</dbReference>
<feature type="region of interest" description="Interaction with host APOBEC3F and APOBEC3G; FG-box" evidence="13">
    <location>
        <begin position="54"/>
        <end position="72"/>
    </location>
</feature>
<evidence type="ECO:0000256" key="3">
    <source>
        <dbReference type="ARBA" id="ARBA00006372"/>
    </source>
</evidence>
<feature type="modified residue" description="Phosphoserine; by host MAP4K1" evidence="13">
    <location>
        <position position="165"/>
    </location>
</feature>
<evidence type="ECO:0000313" key="16">
    <source>
        <dbReference type="Proteomes" id="UP000105426"/>
    </source>
</evidence>
<feature type="short sequence motif" description="BC-box-like motif" evidence="13">
    <location>
        <begin position="144"/>
        <end position="153"/>
    </location>
</feature>
<evidence type="ECO:0000256" key="11">
    <source>
        <dbReference type="ARBA" id="ARBA00023136"/>
    </source>
</evidence>
<reference evidence="15 16" key="1">
    <citation type="submission" date="2008-05" db="EMBL/GenBank/DDBJ databases">
        <title>Identification of new recombinant of CRF22 with subtype A1 or CRF02_AG of HIV-1 in Cameroon.</title>
        <authorList>
            <person name="Zhao J."/>
            <person name="Tang S."/>
            <person name="Viswanath R."/>
            <person name="Wang X."/>
            <person name="Awazi B."/>
            <person name="Hewlett I."/>
        </authorList>
    </citation>
    <scope>NUCLEOTIDE SEQUENCE [LARGE SCALE GENOMIC DNA]</scope>
    <source>
        <strain evidence="15">02CAMLT04</strain>
    </source>
</reference>
<organismHost>
    <name type="scientific">Homo sapiens</name>
    <name type="common">Human</name>
    <dbReference type="NCBI Taxonomy" id="9606"/>
</organismHost>
<comment type="subunit">
    <text evidence="13">Homomultimer; in vitro and presumably in vivo. Interacts with viral RNA and Pr55Gag precursor; these interactions mediate Vif incorporation into the virion. Interacts with the viral reverse transcriptase. Interacts with human APOBEC3F and APOBEC3G. Interacts with host UBCE7IP1 isoform 3/ZIN and possibly with SAT. Interacts with host tyrosine kinases HCK and FYN; these interactions may decrease level of phosphorylated APOBEC3G incorporation into virions. Interacts with host ABCE1; this interaction may play a role in protecting viral RNA from damage during viral assembly. Forms an E3 ligase complex by interacting with host CUL5 and elongin BC complex (ELOB and ELOC). Interacts with host MDM2; this interaction targets Vif for degradation by the proteasome.</text>
</comment>
<dbReference type="HAMAP" id="MF_04081">
    <property type="entry name" value="HIV_VIF"/>
    <property type="match status" value="1"/>
</dbReference>
<dbReference type="GO" id="GO:0016020">
    <property type="term" value="C:membrane"/>
    <property type="evidence" value="ECO:0007669"/>
    <property type="project" value="UniProtKB-UniRule"/>
</dbReference>
<feature type="site" description="Cleavage in virion (by viral protease)" evidence="13">
    <location>
        <begin position="150"/>
        <end position="151"/>
    </location>
</feature>
<dbReference type="GO" id="GO:0019058">
    <property type="term" value="P:viral life cycle"/>
    <property type="evidence" value="ECO:0007669"/>
    <property type="project" value="InterPro"/>
</dbReference>
<comment type="miscellaneous">
    <text evidence="13">Required for replication in 'nonpermissive' cells, including primary T-cells, macrophages and certain T-cell lines, but is dispensable for replication in 'permissive' cell lines, such as 293T cells. In nonpermissive cells, Vif-defective viruses can produce virions, but they fail to complete reverse transcription and cannot successfully infect new cells.</text>
</comment>
<name>C9VZZ1_HV1</name>
<dbReference type="EMBL" id="EU743964">
    <property type="protein sequence ID" value="ACI12962.1"/>
    <property type="molecule type" value="Genomic_DNA"/>
</dbReference>
<feature type="region of interest" description="Multimerization" evidence="13">
    <location>
        <begin position="151"/>
        <end position="164"/>
    </location>
</feature>
<feature type="short sequence motif" description="HCCH motif" evidence="13">
    <location>
        <begin position="108"/>
        <end position="139"/>
    </location>
</feature>
<comment type="PTM">
    <text evidence="13">Polyubiquitinated and degraded by the proteasome in the presence of APOBEC3G.</text>
</comment>
<comment type="induction">
    <text evidence="13">Expressed late during infection in a Rev-dependent manner.</text>
</comment>
<comment type="miscellaneous">
    <text evidence="13">HIV-1 lineages are divided in three main groups, M (for Major), O (for Outlier), and N (for New, or Non-M, Non-O). The vast majority of strains found worldwide belong to the group M. Group O seems to be endemic to and largely confined to Cameroon and neighboring countries in West Central Africa, where these viruses represent a small minority of HIV-1 strains. The group N is represented by a limited number of isolates from Cameroonian persons. The group M is further subdivided in 9 clades or subtypes (A to D, F to H, J and K).</text>
</comment>
<feature type="region of interest" description="Interaction with host APOBEC3G; G-box" evidence="13">
    <location>
        <begin position="40"/>
        <end position="44"/>
    </location>
</feature>
<evidence type="ECO:0000256" key="5">
    <source>
        <dbReference type="ARBA" id="ARBA00022553"/>
    </source>
</evidence>
<evidence type="ECO:0000256" key="14">
    <source>
        <dbReference type="RuleBase" id="RU003341"/>
    </source>
</evidence>
<organism evidence="15 16">
    <name type="scientific">Human immunodeficiency virus type 1</name>
    <name type="common">HIV-1</name>
    <dbReference type="NCBI Taxonomy" id="11676"/>
    <lineage>
        <taxon>Viruses</taxon>
        <taxon>Riboviria</taxon>
        <taxon>Pararnavirae</taxon>
        <taxon>Artverviricota</taxon>
        <taxon>Revtraviricetes</taxon>
        <taxon>Ortervirales</taxon>
        <taxon>Retroviridae</taxon>
        <taxon>Orthoretrovirinae</taxon>
        <taxon>Lentivirus</taxon>
        <taxon>Lentivirus humimdef1</taxon>
    </lineage>
</organism>
<gene>
    <name evidence="13 15" type="primary">vif</name>
</gene>
<feature type="chain" id="PRO_5023249509" description="p17" evidence="13">
    <location>
        <begin position="1"/>
        <end position="150"/>
    </location>
</feature>
<evidence type="ECO:0000256" key="13">
    <source>
        <dbReference type="HAMAP-Rule" id="MF_04081"/>
    </source>
</evidence>
<feature type="region of interest" description="Interaction with host APOBEC3F; F2-box" evidence="13">
    <location>
        <begin position="74"/>
        <end position="79"/>
    </location>
</feature>
<dbReference type="InterPro" id="IPR000475">
    <property type="entry name" value="Vif"/>
</dbReference>
<dbReference type="Pfam" id="PF00559">
    <property type="entry name" value="Vif"/>
    <property type="match status" value="1"/>
</dbReference>
<dbReference type="GO" id="GO:0020002">
    <property type="term" value="C:host cell plasma membrane"/>
    <property type="evidence" value="ECO:0007669"/>
    <property type="project" value="UniProtKB-SubCell"/>
</dbReference>
<keyword evidence="11 13" id="KW-0472">Membrane</keyword>
<sequence>MENRWQVMIVWQVDRMRIRTWNSLVKHHMYISKKARGWFYRHHYESRHPKVSSEVHIPLGDARLVIRTYWGLHTGEKDWHLGHGVSIGWGQKKYSTQVDPDLADQLIHMYYFDCFSDSAIRKAILGQIVKPSCEYHTGHSKVGSLQYLALKALVEPKKIKPPLPSVRKLTEDRWNKPQKIRGHKENLYNEWTLEVLEELKK</sequence>
<feature type="chain" id="PRO_5023249508" description="p7" evidence="13">
    <location>
        <begin position="151"/>
        <end position="192"/>
    </location>
</feature>
<comment type="caution">
    <text evidence="13">Lacks conserved residue(s) required for the propagation of feature annotation.</text>
</comment>
<proteinExistence type="evidence at transcript level"/>
<keyword evidence="7 13" id="KW-0833">Ubl conjugation pathway</keyword>
<keyword evidence="13" id="KW-0694">RNA-binding</keyword>
<comment type="PTM">
    <text evidence="13">Processed in virion by the viral protease.</text>
</comment>
<comment type="similarity">
    <text evidence="3 13 14">Belongs to the primate lentivirus group Vif protein family.</text>
</comment>
<evidence type="ECO:0000256" key="6">
    <source>
        <dbReference type="ARBA" id="ARBA00022581"/>
    </source>
</evidence>
<keyword evidence="4 13" id="KW-1032">Host cell membrane</keyword>
<evidence type="ECO:0000256" key="8">
    <source>
        <dbReference type="ARBA" id="ARBA00022843"/>
    </source>
</evidence>
<accession>C9VZZ1</accession>
<dbReference type="GO" id="GO:0030430">
    <property type="term" value="C:host cell cytoplasm"/>
    <property type="evidence" value="ECO:0007669"/>
    <property type="project" value="UniProtKB-SubCell"/>
</dbReference>
<evidence type="ECO:0000256" key="7">
    <source>
        <dbReference type="ARBA" id="ARBA00022786"/>
    </source>
</evidence>
<dbReference type="Proteomes" id="UP000105426">
    <property type="component" value="Genome"/>
</dbReference>
<dbReference type="GO" id="GO:0003723">
    <property type="term" value="F:RNA binding"/>
    <property type="evidence" value="ECO:0007669"/>
    <property type="project" value="UniProtKB-UniRule"/>
</dbReference>
<evidence type="ECO:0000256" key="2">
    <source>
        <dbReference type="ARBA" id="ARBA00004501"/>
    </source>
</evidence>
<feature type="modified residue" description="Phosphoserine; by host" evidence="13">
    <location>
        <position position="144"/>
    </location>
</feature>
<feature type="region of interest" description="Membrane association" evidence="13">
    <location>
        <begin position="171"/>
        <end position="172"/>
    </location>
</feature>
<evidence type="ECO:0000256" key="10">
    <source>
        <dbReference type="ARBA" id="ARBA00022870"/>
    </source>
</evidence>
<feature type="chain" id="PRO_5023249507" description="Virion infectivity factor" evidence="13">
    <location>
        <begin position="1"/>
        <end position="201"/>
    </location>
</feature>
<comment type="domain">
    <text evidence="13">The HCCH motif (H-x(5)-C-x(18)-C-x(5)-H) mediates the interaction with CUL5.</text>
</comment>
<keyword evidence="10 13" id="KW-1043">Host membrane</keyword>
<comment type="miscellaneous">
    <text evidence="13">Vif-defective viruses show catastrophic failure in reverse transcription due to APOBEC-induced mutations that initiate a DNA base repair pathway and compromise the structural integrity of the ssDNA. In the absence of Vif, the virion is morphologically abnormal.</text>
</comment>
<comment type="domain">
    <text evidence="13">The BC-like-box motif mediates the interaction with elongin BC complex.</text>
</comment>
<feature type="region of interest" description="RNA-binding" evidence="13">
    <location>
        <begin position="75"/>
        <end position="114"/>
    </location>
</feature>
<evidence type="ECO:0000313" key="15">
    <source>
        <dbReference type="EMBL" id="ACI12962.1"/>
    </source>
</evidence>